<proteinExistence type="predicted"/>
<dbReference type="EMBL" id="CP011371">
    <property type="protein sequence ID" value="AKJ30464.1"/>
    <property type="molecule type" value="Genomic_DNA"/>
</dbReference>
<gene>
    <name evidence="1" type="ORF">AAW51_3773</name>
</gene>
<accession>A0A0G3BM02</accession>
<dbReference type="KEGG" id="pbh:AAW51_3773"/>
<dbReference type="AlphaFoldDB" id="A0A0G3BM02"/>
<reference evidence="1 2" key="1">
    <citation type="submission" date="2015-05" db="EMBL/GenBank/DDBJ databases">
        <authorList>
            <person name="Tang B."/>
            <person name="Yu Y."/>
        </authorList>
    </citation>
    <scope>NUCLEOTIDE SEQUENCE [LARGE SCALE GENOMIC DNA]</scope>
    <source>
        <strain evidence="1 2">DSM 7029</strain>
    </source>
</reference>
<dbReference type="Proteomes" id="UP000035352">
    <property type="component" value="Chromosome"/>
</dbReference>
<name>A0A0G3BM02_9BURK</name>
<evidence type="ECO:0000313" key="1">
    <source>
        <dbReference type="EMBL" id="AKJ30464.1"/>
    </source>
</evidence>
<organism evidence="1 2">
    <name type="scientific">Caldimonas brevitalea</name>
    <dbReference type="NCBI Taxonomy" id="413882"/>
    <lineage>
        <taxon>Bacteria</taxon>
        <taxon>Pseudomonadati</taxon>
        <taxon>Pseudomonadota</taxon>
        <taxon>Betaproteobacteria</taxon>
        <taxon>Burkholderiales</taxon>
        <taxon>Sphaerotilaceae</taxon>
        <taxon>Caldimonas</taxon>
    </lineage>
</organism>
<dbReference type="STRING" id="413882.AAW51_3773"/>
<keyword evidence="2" id="KW-1185">Reference proteome</keyword>
<sequence length="41" mass="4457">MGGFAMALAPWAHGLGALFEPVMVLLHIPPKEREILNGSVW</sequence>
<evidence type="ECO:0000313" key="2">
    <source>
        <dbReference type="Proteomes" id="UP000035352"/>
    </source>
</evidence>
<protein>
    <submittedName>
        <fullName evidence="1">Uncharacterized protein</fullName>
    </submittedName>
</protein>